<dbReference type="Proteomes" id="UP001283361">
    <property type="component" value="Unassembled WGS sequence"/>
</dbReference>
<name>A0AAE1D690_9GAST</name>
<evidence type="ECO:0000313" key="2">
    <source>
        <dbReference type="Proteomes" id="UP001283361"/>
    </source>
</evidence>
<evidence type="ECO:0000313" key="1">
    <source>
        <dbReference type="EMBL" id="KAK3758837.1"/>
    </source>
</evidence>
<dbReference type="AlphaFoldDB" id="A0AAE1D690"/>
<comment type="caution">
    <text evidence="1">The sequence shown here is derived from an EMBL/GenBank/DDBJ whole genome shotgun (WGS) entry which is preliminary data.</text>
</comment>
<keyword evidence="2" id="KW-1185">Reference proteome</keyword>
<sequence>MVHSGGASLESKEVMEEEHLEQHTRLYRALKEVHYSEEKKTTENKTGSFDSLQAKHYFTCFIQNFQFDRVTVVEEDSGNDIVIESHISVREWYTYT</sequence>
<gene>
    <name evidence="1" type="ORF">RRG08_017065</name>
</gene>
<protein>
    <submittedName>
        <fullName evidence="1">Uncharacterized protein</fullName>
    </submittedName>
</protein>
<proteinExistence type="predicted"/>
<accession>A0AAE1D690</accession>
<reference evidence="1" key="1">
    <citation type="journal article" date="2023" name="G3 (Bethesda)">
        <title>A reference genome for the long-term kleptoplast-retaining sea slug Elysia crispata morphotype clarki.</title>
        <authorList>
            <person name="Eastman K.E."/>
            <person name="Pendleton A.L."/>
            <person name="Shaikh M.A."/>
            <person name="Suttiyut T."/>
            <person name="Ogas R."/>
            <person name="Tomko P."/>
            <person name="Gavelis G."/>
            <person name="Widhalm J.R."/>
            <person name="Wisecaver J.H."/>
        </authorList>
    </citation>
    <scope>NUCLEOTIDE SEQUENCE</scope>
    <source>
        <strain evidence="1">ECLA1</strain>
    </source>
</reference>
<organism evidence="1 2">
    <name type="scientific">Elysia crispata</name>
    <name type="common">lettuce slug</name>
    <dbReference type="NCBI Taxonomy" id="231223"/>
    <lineage>
        <taxon>Eukaryota</taxon>
        <taxon>Metazoa</taxon>
        <taxon>Spiralia</taxon>
        <taxon>Lophotrochozoa</taxon>
        <taxon>Mollusca</taxon>
        <taxon>Gastropoda</taxon>
        <taxon>Heterobranchia</taxon>
        <taxon>Euthyneura</taxon>
        <taxon>Panpulmonata</taxon>
        <taxon>Sacoglossa</taxon>
        <taxon>Placobranchoidea</taxon>
        <taxon>Plakobranchidae</taxon>
        <taxon>Elysia</taxon>
    </lineage>
</organism>
<dbReference type="EMBL" id="JAWDGP010005205">
    <property type="protein sequence ID" value="KAK3758837.1"/>
    <property type="molecule type" value="Genomic_DNA"/>
</dbReference>